<comment type="caution">
    <text evidence="1">The sequence shown here is derived from an EMBL/GenBank/DDBJ whole genome shotgun (WGS) entry which is preliminary data.</text>
</comment>
<sequence length="169" mass="19158">MLLLSGLLGAFLGAMMTFGFNMWKFHRDERNARCDELCKAIWDAGILASDYWSKKFDDSNTQAVQEARIVAAQTLMDGLYADFDEYLSSKTKDLDGHFSDLLDKLSGGQFTEEDRPIDLARAAMAPRVAGVTIVALRRLYRESIPFHGLGKAIRENRRRVLDMPIPRPR</sequence>
<dbReference type="EMBL" id="NWSY01000003">
    <property type="protein sequence ID" value="PDT24797.1"/>
    <property type="molecule type" value="Genomic_DNA"/>
</dbReference>
<gene>
    <name evidence="1" type="ORF">CO674_05525</name>
</gene>
<dbReference type="Proteomes" id="UP000219914">
    <property type="component" value="Unassembled WGS sequence"/>
</dbReference>
<evidence type="ECO:0000313" key="1">
    <source>
        <dbReference type="EMBL" id="PDT24797.1"/>
    </source>
</evidence>
<dbReference type="RefSeq" id="WP_097533175.1">
    <property type="nucleotide sequence ID" value="NZ_LODW01000070.1"/>
</dbReference>
<protein>
    <submittedName>
        <fullName evidence="1">Uncharacterized protein</fullName>
    </submittedName>
</protein>
<keyword evidence="2" id="KW-1185">Reference proteome</keyword>
<evidence type="ECO:0000313" key="2">
    <source>
        <dbReference type="Proteomes" id="UP000219914"/>
    </source>
</evidence>
<reference evidence="1 2" key="1">
    <citation type="submission" date="2017-09" db="EMBL/GenBank/DDBJ databases">
        <title>Comparative genomics of rhizobia isolated from Phaseolus vulgaris in China.</title>
        <authorList>
            <person name="Tong W."/>
        </authorList>
    </citation>
    <scope>NUCLEOTIDE SEQUENCE [LARGE SCALE GENOMIC DNA]</scope>
    <source>
        <strain evidence="1 2">FH14</strain>
    </source>
</reference>
<name>A0ABX4K129_9HYPH</name>
<proteinExistence type="predicted"/>
<organism evidence="1 2">
    <name type="scientific">Rhizobium hidalgonense</name>
    <dbReference type="NCBI Taxonomy" id="1538159"/>
    <lineage>
        <taxon>Bacteria</taxon>
        <taxon>Pseudomonadati</taxon>
        <taxon>Pseudomonadota</taxon>
        <taxon>Alphaproteobacteria</taxon>
        <taxon>Hyphomicrobiales</taxon>
        <taxon>Rhizobiaceae</taxon>
        <taxon>Rhizobium/Agrobacterium group</taxon>
        <taxon>Rhizobium</taxon>
    </lineage>
</organism>
<accession>A0ABX4K129</accession>